<accession>E0TD26</accession>
<dbReference type="EMBL" id="CP002156">
    <property type="protein sequence ID" value="ADM08685.1"/>
    <property type="molecule type" value="Genomic_DNA"/>
</dbReference>
<dbReference type="OrthoDB" id="9780606at2"/>
<keyword evidence="3" id="KW-1185">Reference proteome</keyword>
<sequence length="1015" mass="111305">MTAKSDTWLTHRLRADPAIFTIPQGVPFLEALVAPLMRAFEGDPAGLADLTIYLPNRRAARRLIDHLAASAPTGTVILPQLRVLGDITEDDLMFSAPDMVADEEVPLAVDPMDRRLILAHLLAQRKAAEGDTAAPARMSAAASPDWPSLLAGADALASVLDSFHREALPLSALLSMTPEDLAGRAADHWHEHLRFLSILAEAWPAILSKQGCIELSDRQTRLMTALADHLSATPDGPPILIAGALGATEATAHLMESVAKSPRGAVILPGAMPMAADQSTLLPPSHPQAAFQRWLRRVGGGASVDLSPWDERMTDRKQATRAFLSLALTPAEETGDWHRRFADFRDAYSLDEALAPLSFATAGTPNEEADFVALLLREVLETEGKTALLVTPDRDLARRVCAKLRQWDIRLDDSGGTPLYGAYRGTYIRQWAHWLGAPDDPVALAALVAHGLFLRGLTRSDKERLARRVDRRLRGMRPRDWQDTQRRLAGEGPSPLETELLQDLDAALRAFQAATTQHERLRALIEIADRFARSADGDQLLWQDQDGEALAAQLSAMMQTAFLPDCPPAAFASLFEALLGSAVIRTYGTHPRLTVLGLVEARLQSADRVILAGLTEGTWPKLTTADPFLPHNVRLALGLPTHDAEVGRSALDFVDHALGEEVILIRSEKSDRGPALPSRWLTRLYNLIEAAKQTEATDITGRLRGWVGALRHPASVDPALPPMPRPAAALLPARLSVSDIGQLIRDPYSVYARRLLRLFPLDPLAQEPAERERGTLFHAVYERLAKVAPDRVTQEVFAHALAETIDDCLYPSECHDLYAMMGQRAGKAFSVISQTQRRDGATATFAEIEGELTVMAGGRSIDLYGRADRIDLYPDGTYTIIDYKGGSAPTFKQDASFEPQLSVLAMMAAAGGFKDLRRGQVRRLAYTPMLRKEAWSVPFTEEKVPWMVAGEDLKAHLLETAQNLNRMMTEFVSGQFVFHSQLRPFKSNSEGDYDHLARRREWAGMDGSADGGGEA</sequence>
<dbReference type="InterPro" id="IPR027417">
    <property type="entry name" value="P-loop_NTPase"/>
</dbReference>
<reference evidence="3" key="1">
    <citation type="submission" date="2010-08" db="EMBL/GenBank/DDBJ databases">
        <title>Genome sequence of Parvularcula bermudensis HTCC2503.</title>
        <authorList>
            <person name="Kang D.-M."/>
            <person name="Oh H.-M."/>
            <person name="Cho J.-C."/>
        </authorList>
    </citation>
    <scope>NUCLEOTIDE SEQUENCE [LARGE SCALE GENOMIC DNA]</scope>
    <source>
        <strain evidence="3">ATCC BAA-594 / HTCC2503 / KCTC 12087</strain>
    </source>
</reference>
<gene>
    <name evidence="2" type="ordered locus">PB2503_03042</name>
</gene>
<dbReference type="Gene3D" id="3.90.320.10">
    <property type="match status" value="1"/>
</dbReference>
<proteinExistence type="predicted"/>
<evidence type="ECO:0000259" key="1">
    <source>
        <dbReference type="Pfam" id="PF12705"/>
    </source>
</evidence>
<dbReference type="STRING" id="314260.PB2503_03042"/>
<dbReference type="KEGG" id="pbr:PB2503_03042"/>
<dbReference type="NCBIfam" id="TIGR02786">
    <property type="entry name" value="addB_alphas"/>
    <property type="match status" value="1"/>
</dbReference>
<dbReference type="InterPro" id="IPR011604">
    <property type="entry name" value="PDDEXK-like_dom_sf"/>
</dbReference>
<name>E0TD26_PARBH</name>
<evidence type="ECO:0000313" key="2">
    <source>
        <dbReference type="EMBL" id="ADM08685.1"/>
    </source>
</evidence>
<dbReference type="Pfam" id="PF12705">
    <property type="entry name" value="PDDEXK_1"/>
    <property type="match status" value="1"/>
</dbReference>
<feature type="domain" description="PD-(D/E)XK endonuclease-like" evidence="1">
    <location>
        <begin position="734"/>
        <end position="960"/>
    </location>
</feature>
<evidence type="ECO:0000313" key="3">
    <source>
        <dbReference type="Proteomes" id="UP000001302"/>
    </source>
</evidence>
<dbReference type="HOGENOM" id="CLU_012377_0_0_5"/>
<dbReference type="Proteomes" id="UP000001302">
    <property type="component" value="Chromosome"/>
</dbReference>
<reference evidence="2 3" key="2">
    <citation type="journal article" date="2011" name="J. Bacteriol.">
        <title>Complete genome sequence of strain HTCC2503T of Parvularcula bermudensis, the type species of the order "Parvularculales" in the class Alphaproteobacteria.</title>
        <authorList>
            <person name="Oh H.M."/>
            <person name="Kang I."/>
            <person name="Vergin K.L."/>
            <person name="Kang D."/>
            <person name="Rhee K.H."/>
            <person name="Giovannoni S.J."/>
            <person name="Cho J.C."/>
        </authorList>
    </citation>
    <scope>NUCLEOTIDE SEQUENCE [LARGE SCALE GENOMIC DNA]</scope>
    <source>
        <strain evidence="3">ATCC BAA-594 / HTCC2503 / KCTC 12087</strain>
    </source>
</reference>
<dbReference type="eggNOG" id="COG3893">
    <property type="taxonomic scope" value="Bacteria"/>
</dbReference>
<dbReference type="InterPro" id="IPR014153">
    <property type="entry name" value="Ds_break_AddB"/>
</dbReference>
<organism evidence="2 3">
    <name type="scientific">Parvularcula bermudensis (strain ATCC BAA-594 / HTCC2503 / KCTC 12087)</name>
    <dbReference type="NCBI Taxonomy" id="314260"/>
    <lineage>
        <taxon>Bacteria</taxon>
        <taxon>Pseudomonadati</taxon>
        <taxon>Pseudomonadota</taxon>
        <taxon>Alphaproteobacteria</taxon>
        <taxon>Parvularculales</taxon>
        <taxon>Parvularculaceae</taxon>
        <taxon>Parvularcula</taxon>
    </lineage>
</organism>
<dbReference type="InterPro" id="IPR038726">
    <property type="entry name" value="PDDEXK_AddAB-type"/>
</dbReference>
<dbReference type="RefSeq" id="WP_013299659.1">
    <property type="nucleotide sequence ID" value="NC_014414.1"/>
</dbReference>
<protein>
    <recommendedName>
        <fullName evidence="1">PD-(D/E)XK endonuclease-like domain-containing protein</fullName>
    </recommendedName>
</protein>
<dbReference type="SUPFAM" id="SSF52540">
    <property type="entry name" value="P-loop containing nucleoside triphosphate hydrolases"/>
    <property type="match status" value="1"/>
</dbReference>
<dbReference type="eggNOG" id="COG2887">
    <property type="taxonomic scope" value="Bacteria"/>
</dbReference>
<dbReference type="AlphaFoldDB" id="E0TD26"/>